<evidence type="ECO:0000256" key="9">
    <source>
        <dbReference type="ARBA" id="ARBA00068671"/>
    </source>
</evidence>
<dbReference type="GO" id="GO:0046961">
    <property type="term" value="F:proton-transporting ATPase activity, rotational mechanism"/>
    <property type="evidence" value="ECO:0007669"/>
    <property type="project" value="InterPro"/>
</dbReference>
<keyword evidence="6 10" id="KW-0406">Ion transport</keyword>
<evidence type="ECO:0000256" key="1">
    <source>
        <dbReference type="ARBA" id="ARBA00004141"/>
    </source>
</evidence>
<feature type="transmembrane region" description="Helical" evidence="10">
    <location>
        <begin position="520"/>
        <end position="537"/>
    </location>
</feature>
<dbReference type="Gene3D" id="3.30.70.2170">
    <property type="match status" value="1"/>
</dbReference>
<dbReference type="Proteomes" id="UP000015381">
    <property type="component" value="Chromosome I"/>
</dbReference>
<evidence type="ECO:0000256" key="5">
    <source>
        <dbReference type="ARBA" id="ARBA00022989"/>
    </source>
</evidence>
<dbReference type="RefSeq" id="WP_008527635.1">
    <property type="nucleotide sequence ID" value="NC_021921.1"/>
</dbReference>
<comment type="subcellular location">
    <subcellularLocation>
        <location evidence="1">Membrane</location>
        <topology evidence="1">Multi-pass membrane protein</topology>
    </subcellularLocation>
</comment>
<dbReference type="KEGG" id="hti:HTIA_1610"/>
<dbReference type="Pfam" id="PF01496">
    <property type="entry name" value="V_ATPase_I"/>
    <property type="match status" value="2"/>
</dbReference>
<keyword evidence="4 10" id="KW-0812">Transmembrane</keyword>
<evidence type="ECO:0000313" key="14">
    <source>
        <dbReference type="EMBL" id="ERJ05278.1"/>
    </source>
</evidence>
<keyword evidence="11" id="KW-0175">Coiled coil</keyword>
<protein>
    <recommendedName>
        <fullName evidence="9 10">A-type ATP synthase subunit I</fullName>
    </recommendedName>
</protein>
<evidence type="ECO:0000256" key="2">
    <source>
        <dbReference type="ARBA" id="ARBA00009904"/>
    </source>
</evidence>
<reference evidence="14 15" key="1">
    <citation type="journal article" date="2011" name="J. Bacteriol.">
        <title>Genome sequence of Halorhabdus tiamatea, the first archaeon isolated from a deep-sea anoxic brine lake.</title>
        <authorList>
            <person name="Antunes A."/>
            <person name="Alam I."/>
            <person name="Bajic V.B."/>
            <person name="Stingl U."/>
        </authorList>
    </citation>
    <scope>NUCLEOTIDE SEQUENCE [LARGE SCALE GENOMIC DNA]</scope>
    <source>
        <strain evidence="14 15">SARL4B</strain>
    </source>
</reference>
<dbReference type="Gene3D" id="3.30.70.2750">
    <property type="match status" value="1"/>
</dbReference>
<sequence length="745" mass="80421">MLRPERMSRVSVTGSKTVLTDVIEAVHDLDILHITEYDGSFEAFDPGNPIEGADDASDKLVTVRALQSTLGVTPEDAGPTRLVTDEALEDELEEIRQEVNELDDRRDALGSDLRDAAEEIERMEFFVELGIDLDLLSGYDSLSVAVGNGDPDAVRETLEAAEAFDEADVFVEGSALAAYAYPADDEAIEDALVGADFAAVDVPEGEGDPTSYLEELRHRRQQLESRLSTVENELEELKLDVAGFLLAAEEKLSIEVQKREAPLTFATTRNAFVAEGWIPTEEFDRFESALRDAVGEHVDVDELERADYDEEGHPTNREQVGGGDGPTADEEGEQAVATDGGSLAFGNDSPPIVQDNPTFAQPFEAFVTAVGVPNYDELDPTVVLLLTFPAFFGLMIGDFGYGLLYLAIGAVIYRRNEPGGLRSMGGIAIWAGLFTMLFGFLYGEVFGTHQITSLFWEGALGMGGPPVHKGLQPAYSQYALFWLVVSLLVGFVHLTMGYAIGFVDDLTHGLREATFENGSWLAMMFGIWAAIFSKAAAGMKPDFIFELFASPGMTNPATGEAIAEGAVVLELGFNGLPTEVGLAGMAVFAIGFVMLAIADPVEIVEFLDVLVNVLSYARLAAVLLAKAGLAFVVNALVFGWYITGTGEHEVWHFGITHMPEVGEMAHGHEVTAVEMGGLLHSGIAGLVGGFAILVIGHVVVLVLGVTSAGLQAVRLEYVEFFGKFYEGNGKPYHPFGHEREYTAEE</sequence>
<evidence type="ECO:0000313" key="13">
    <source>
        <dbReference type="EMBL" id="CCQ33737.1"/>
    </source>
</evidence>
<dbReference type="AlphaFoldDB" id="F7PNM7"/>
<dbReference type="InterPro" id="IPR002490">
    <property type="entry name" value="V-ATPase_116kDa_su"/>
</dbReference>
<evidence type="ECO:0000256" key="8">
    <source>
        <dbReference type="ARBA" id="ARBA00059506"/>
    </source>
</evidence>
<evidence type="ECO:0000256" key="11">
    <source>
        <dbReference type="SAM" id="Coils"/>
    </source>
</evidence>
<dbReference type="Gene3D" id="1.20.1460.20">
    <property type="match status" value="1"/>
</dbReference>
<dbReference type="GO" id="GO:0016787">
    <property type="term" value="F:hydrolase activity"/>
    <property type="evidence" value="ECO:0007669"/>
    <property type="project" value="UniProtKB-KW"/>
</dbReference>
<dbReference type="GO" id="GO:0016471">
    <property type="term" value="C:vacuolar proton-transporting V-type ATPase complex"/>
    <property type="evidence" value="ECO:0007669"/>
    <property type="project" value="TreeGrafter"/>
</dbReference>
<accession>F7PNM7</accession>
<dbReference type="PANTHER" id="PTHR11629:SF63">
    <property type="entry name" value="V-TYPE PROTON ATPASE SUBUNIT A"/>
    <property type="match status" value="1"/>
</dbReference>
<feature type="transmembrane region" description="Helical" evidence="10">
    <location>
        <begin position="619"/>
        <end position="642"/>
    </location>
</feature>
<feature type="transmembrane region" description="Helical" evidence="10">
    <location>
        <begin position="382"/>
        <end position="413"/>
    </location>
</feature>
<evidence type="ECO:0000256" key="6">
    <source>
        <dbReference type="ARBA" id="ARBA00023065"/>
    </source>
</evidence>
<feature type="compositionally biased region" description="Basic and acidic residues" evidence="12">
    <location>
        <begin position="301"/>
        <end position="316"/>
    </location>
</feature>
<evidence type="ECO:0000256" key="7">
    <source>
        <dbReference type="ARBA" id="ARBA00023136"/>
    </source>
</evidence>
<feature type="transmembrane region" description="Helical" evidence="10">
    <location>
        <begin position="479"/>
        <end position="500"/>
    </location>
</feature>
<comment type="similarity">
    <text evidence="2 10">Belongs to the V-ATPase 116 kDa subunit family.</text>
</comment>
<dbReference type="GO" id="GO:0051117">
    <property type="term" value="F:ATPase binding"/>
    <property type="evidence" value="ECO:0007669"/>
    <property type="project" value="TreeGrafter"/>
</dbReference>
<evidence type="ECO:0000313" key="15">
    <source>
        <dbReference type="Proteomes" id="UP000003861"/>
    </source>
</evidence>
<evidence type="ECO:0000256" key="10">
    <source>
        <dbReference type="RuleBase" id="RU361189"/>
    </source>
</evidence>
<feature type="transmembrane region" description="Helical" evidence="10">
    <location>
        <begin position="580"/>
        <end position="598"/>
    </location>
</feature>
<dbReference type="GeneID" id="23799840"/>
<dbReference type="EMBL" id="AFNT02000038">
    <property type="protein sequence ID" value="ERJ05278.1"/>
    <property type="molecule type" value="Genomic_DNA"/>
</dbReference>
<feature type="coiled-coil region" evidence="11">
    <location>
        <begin position="85"/>
        <end position="119"/>
    </location>
</feature>
<gene>
    <name evidence="14" type="primary">atpI</name>
    <name evidence="14" type="ORF">HLRTI_002720</name>
    <name evidence="13" type="ORF">HTIA_1610</name>
</gene>
<evidence type="ECO:0000256" key="4">
    <source>
        <dbReference type="ARBA" id="ARBA00022692"/>
    </source>
</evidence>
<proteinExistence type="inferred from homology"/>
<evidence type="ECO:0000256" key="3">
    <source>
        <dbReference type="ARBA" id="ARBA00022448"/>
    </source>
</evidence>
<keyword evidence="14" id="KW-0378">Hydrolase</keyword>
<comment type="function">
    <text evidence="8">Component of the A-type ATP synthase that produces ATP from ADP in the presence of a proton gradient across the membrane.</text>
</comment>
<name>F7PNM7_9EURY</name>
<keyword evidence="3 10" id="KW-0813">Transport</keyword>
<dbReference type="Proteomes" id="UP000003861">
    <property type="component" value="Unassembled WGS sequence"/>
</dbReference>
<keyword evidence="7 10" id="KW-0472">Membrane</keyword>
<feature type="transmembrane region" description="Helical" evidence="10">
    <location>
        <begin position="683"/>
        <end position="705"/>
    </location>
</feature>
<dbReference type="PATRIC" id="fig|1033806.12.peg.1598"/>
<dbReference type="STRING" id="1033806.HTIA_1610"/>
<feature type="transmembrane region" description="Helical" evidence="10">
    <location>
        <begin position="425"/>
        <end position="443"/>
    </location>
</feature>
<dbReference type="PANTHER" id="PTHR11629">
    <property type="entry name" value="VACUOLAR PROTON ATPASES"/>
    <property type="match status" value="1"/>
</dbReference>
<evidence type="ECO:0000256" key="12">
    <source>
        <dbReference type="SAM" id="MobiDB-lite"/>
    </source>
</evidence>
<evidence type="ECO:0000313" key="16">
    <source>
        <dbReference type="Proteomes" id="UP000015381"/>
    </source>
</evidence>
<dbReference type="HOGENOM" id="CLU_025558_2_1_2"/>
<dbReference type="GO" id="GO:0007035">
    <property type="term" value="P:vacuolar acidification"/>
    <property type="evidence" value="ECO:0007669"/>
    <property type="project" value="TreeGrafter"/>
</dbReference>
<dbReference type="eggNOG" id="arCOG04138">
    <property type="taxonomic scope" value="Archaea"/>
</dbReference>
<dbReference type="GO" id="GO:0033179">
    <property type="term" value="C:proton-transporting V-type ATPase, V0 domain"/>
    <property type="evidence" value="ECO:0007669"/>
    <property type="project" value="InterPro"/>
</dbReference>
<feature type="region of interest" description="Disordered" evidence="12">
    <location>
        <begin position="301"/>
        <end position="334"/>
    </location>
</feature>
<dbReference type="EMBL" id="HF571520">
    <property type="protein sequence ID" value="CCQ33737.1"/>
    <property type="molecule type" value="Genomic_DNA"/>
</dbReference>
<dbReference type="OrthoDB" id="85892at2157"/>
<feature type="coiled-coil region" evidence="11">
    <location>
        <begin position="213"/>
        <end position="240"/>
    </location>
</feature>
<reference evidence="13 16" key="3">
    <citation type="journal article" date="2014" name="Environ. Microbiol.">
        <title>Halorhabdus tiamatea: proteogenomics and glycosidase activity measurements identify the first cultivated euryarchaeon from a deep-sea anoxic brine lake as potential polysaccharide degrader.</title>
        <authorList>
            <person name="Werner J."/>
            <person name="Ferrer M."/>
            <person name="Michel G."/>
            <person name="Mann A.J."/>
            <person name="Huang S."/>
            <person name="Juarez S."/>
            <person name="Ciordia S."/>
            <person name="Albar J.P."/>
            <person name="Alcaide M."/>
            <person name="La Cono V."/>
            <person name="Yakimov M.M."/>
            <person name="Antunes A."/>
            <person name="Taborda M."/>
            <person name="Da Costa M.S."/>
            <person name="Amann R.I."/>
            <person name="Gloeckner F.O."/>
            <person name="Golyshina O.V."/>
            <person name="Golyshin P.N."/>
            <person name="Teeling H."/>
        </authorList>
    </citation>
    <scope>NUCLEOTIDE SEQUENCE [LARGE SCALE GENOMIC DNA]</scope>
    <source>
        <strain evidence="16">SARL4B</strain>
        <strain evidence="13">Type strain: SARL4B</strain>
    </source>
</reference>
<reference evidence="14 15" key="2">
    <citation type="journal article" date="2013" name="PLoS ONE">
        <title>INDIGO - INtegrated Data Warehouse of MIcrobial GenOmes with Examples from the Red Sea Extremophiles.</title>
        <authorList>
            <person name="Alam I."/>
            <person name="Antunes A."/>
            <person name="Kamau A.A."/>
            <person name="Ba Alawi W."/>
            <person name="Kalkatawi M."/>
            <person name="Stingl U."/>
            <person name="Bajic V.B."/>
        </authorList>
    </citation>
    <scope>NUCLEOTIDE SEQUENCE [LARGE SCALE GENOMIC DNA]</scope>
    <source>
        <strain evidence="14 15">SARL4B</strain>
    </source>
</reference>
<organism evidence="14 15">
    <name type="scientific">Halorhabdus tiamatea SARL4B</name>
    <dbReference type="NCBI Taxonomy" id="1033806"/>
    <lineage>
        <taxon>Archaea</taxon>
        <taxon>Methanobacteriati</taxon>
        <taxon>Methanobacteriota</taxon>
        <taxon>Stenosarchaea group</taxon>
        <taxon>Halobacteria</taxon>
        <taxon>Halobacteriales</taxon>
        <taxon>Haloarculaceae</taxon>
        <taxon>Halorhabdus</taxon>
    </lineage>
</organism>
<keyword evidence="5 10" id="KW-1133">Transmembrane helix</keyword>
<keyword evidence="16" id="KW-1185">Reference proteome</keyword>